<dbReference type="Pfam" id="PF02311">
    <property type="entry name" value="AraC_binding"/>
    <property type="match status" value="1"/>
</dbReference>
<accession>A0ABQ6NL97</accession>
<dbReference type="PANTHER" id="PTHR46796:SF2">
    <property type="entry name" value="TRANSCRIPTIONAL REGULATORY PROTEIN"/>
    <property type="match status" value="1"/>
</dbReference>
<dbReference type="InterPro" id="IPR037923">
    <property type="entry name" value="HTH-like"/>
</dbReference>
<keyword evidence="4" id="KW-0804">Transcription</keyword>
<keyword evidence="7" id="KW-1185">Reference proteome</keyword>
<dbReference type="InterPro" id="IPR009057">
    <property type="entry name" value="Homeodomain-like_sf"/>
</dbReference>
<dbReference type="Proteomes" id="UP001285921">
    <property type="component" value="Unassembled WGS sequence"/>
</dbReference>
<dbReference type="InterPro" id="IPR003313">
    <property type="entry name" value="AraC-bd"/>
</dbReference>
<dbReference type="SUPFAM" id="SSF46689">
    <property type="entry name" value="Homeodomain-like"/>
    <property type="match status" value="2"/>
</dbReference>
<dbReference type="Gene3D" id="1.10.10.60">
    <property type="entry name" value="Homeodomain-like"/>
    <property type="match status" value="2"/>
</dbReference>
<evidence type="ECO:0000256" key="4">
    <source>
        <dbReference type="ARBA" id="ARBA00023163"/>
    </source>
</evidence>
<dbReference type="PRINTS" id="PR00032">
    <property type="entry name" value="HTHARAC"/>
</dbReference>
<dbReference type="InterPro" id="IPR018062">
    <property type="entry name" value="HTH_AraC-typ_CS"/>
</dbReference>
<dbReference type="RefSeq" id="WP_127490535.1">
    <property type="nucleotide sequence ID" value="NZ_BTCL01000007.1"/>
</dbReference>
<dbReference type="InterPro" id="IPR018060">
    <property type="entry name" value="HTH_AraC"/>
</dbReference>
<protein>
    <submittedName>
        <fullName evidence="6">AraC family transcriptional regulator</fullName>
    </submittedName>
</protein>
<evidence type="ECO:0000313" key="6">
    <source>
        <dbReference type="EMBL" id="GMK45304.1"/>
    </source>
</evidence>
<gene>
    <name evidence="6" type="ORF">PghCCS26_24320</name>
</gene>
<evidence type="ECO:0000256" key="3">
    <source>
        <dbReference type="ARBA" id="ARBA00023159"/>
    </source>
</evidence>
<name>A0ABQ6NL97_9BACL</name>
<dbReference type="EMBL" id="BTCL01000007">
    <property type="protein sequence ID" value="GMK45304.1"/>
    <property type="molecule type" value="Genomic_DNA"/>
</dbReference>
<evidence type="ECO:0000256" key="1">
    <source>
        <dbReference type="ARBA" id="ARBA00023015"/>
    </source>
</evidence>
<dbReference type="SUPFAM" id="SSF51215">
    <property type="entry name" value="Regulatory protein AraC"/>
    <property type="match status" value="1"/>
</dbReference>
<feature type="domain" description="HTH araC/xylS-type" evidence="5">
    <location>
        <begin position="171"/>
        <end position="269"/>
    </location>
</feature>
<dbReference type="PROSITE" id="PS00041">
    <property type="entry name" value="HTH_ARAC_FAMILY_1"/>
    <property type="match status" value="1"/>
</dbReference>
<keyword evidence="3" id="KW-0010">Activator</keyword>
<dbReference type="SMART" id="SM00342">
    <property type="entry name" value="HTH_ARAC"/>
    <property type="match status" value="1"/>
</dbReference>
<sequence length="270" mass="31730">MPDVVFYREQALPFLEAKRCRKSDFAYQKHFHEEYSIGLIDTGETHAWCDGTMHRVEEGRMISFPPMMLHACHPEEGADWSYKMLFIKQDWLQGLKQRELDRLHIPFLLEEGKNKACRIRINRTMEALAGEGSPLEIETSLIELIEAVVSRNVSDFAHQRRRTRQDRKYVNLVKEYLHEHYTEKITLDELEKMTDISRFHLIRLFKQSSHLPPHAYQNLLRINHAKTELMKNRRAIADIAAEAGFYDQSHFSRTFSKIVGATPQKYALSL</sequence>
<keyword evidence="1" id="KW-0805">Transcription regulation</keyword>
<dbReference type="InterPro" id="IPR020449">
    <property type="entry name" value="Tscrpt_reg_AraC-type_HTH"/>
</dbReference>
<evidence type="ECO:0000313" key="7">
    <source>
        <dbReference type="Proteomes" id="UP001285921"/>
    </source>
</evidence>
<comment type="caution">
    <text evidence="6">The sequence shown here is derived from an EMBL/GenBank/DDBJ whole genome shotgun (WGS) entry which is preliminary data.</text>
</comment>
<reference evidence="6 7" key="1">
    <citation type="submission" date="2023-05" db="EMBL/GenBank/DDBJ databases">
        <title>Draft genome of Paenibacillus sp. CCS26.</title>
        <authorList>
            <person name="Akita H."/>
            <person name="Shinto Y."/>
            <person name="Kimura Z."/>
        </authorList>
    </citation>
    <scope>NUCLEOTIDE SEQUENCE [LARGE SCALE GENOMIC DNA]</scope>
    <source>
        <strain evidence="6 7">CCS26</strain>
    </source>
</reference>
<dbReference type="PANTHER" id="PTHR46796">
    <property type="entry name" value="HTH-TYPE TRANSCRIPTIONAL ACTIVATOR RHAS-RELATED"/>
    <property type="match status" value="1"/>
</dbReference>
<proteinExistence type="predicted"/>
<organism evidence="6 7">
    <name type="scientific">Paenibacillus glycanilyticus</name>
    <dbReference type="NCBI Taxonomy" id="126569"/>
    <lineage>
        <taxon>Bacteria</taxon>
        <taxon>Bacillati</taxon>
        <taxon>Bacillota</taxon>
        <taxon>Bacilli</taxon>
        <taxon>Bacillales</taxon>
        <taxon>Paenibacillaceae</taxon>
        <taxon>Paenibacillus</taxon>
    </lineage>
</organism>
<dbReference type="InterPro" id="IPR050204">
    <property type="entry name" value="AraC_XylS_family_regulators"/>
</dbReference>
<dbReference type="Pfam" id="PF12833">
    <property type="entry name" value="HTH_18"/>
    <property type="match status" value="1"/>
</dbReference>
<evidence type="ECO:0000256" key="2">
    <source>
        <dbReference type="ARBA" id="ARBA00023125"/>
    </source>
</evidence>
<dbReference type="PROSITE" id="PS01124">
    <property type="entry name" value="HTH_ARAC_FAMILY_2"/>
    <property type="match status" value="1"/>
</dbReference>
<evidence type="ECO:0000259" key="5">
    <source>
        <dbReference type="PROSITE" id="PS01124"/>
    </source>
</evidence>
<keyword evidence="2" id="KW-0238">DNA-binding</keyword>